<keyword evidence="2" id="KW-1185">Reference proteome</keyword>
<organism evidence="1 2">
    <name type="scientific">Aliivibrio wodanis</name>
    <dbReference type="NCBI Taxonomy" id="80852"/>
    <lineage>
        <taxon>Bacteria</taxon>
        <taxon>Pseudomonadati</taxon>
        <taxon>Pseudomonadota</taxon>
        <taxon>Gammaproteobacteria</taxon>
        <taxon>Vibrionales</taxon>
        <taxon>Vibrionaceae</taxon>
        <taxon>Aliivibrio</taxon>
    </lineage>
</organism>
<proteinExistence type="predicted"/>
<dbReference type="InterPro" id="IPR032720">
    <property type="entry name" value="Cys_rich_CWC"/>
</dbReference>
<dbReference type="HOGENOM" id="CLU_179407_0_0_6"/>
<dbReference type="Pfam" id="PF14375">
    <property type="entry name" value="Cys_rich_CWC"/>
    <property type="match status" value="1"/>
</dbReference>
<dbReference type="Proteomes" id="UP000032427">
    <property type="component" value="Chromosome 2"/>
</dbReference>
<dbReference type="Pfam" id="PF06945">
    <property type="entry name" value="DUF1289"/>
    <property type="match status" value="1"/>
</dbReference>
<reference evidence="2" key="1">
    <citation type="submission" date="2014-09" db="EMBL/GenBank/DDBJ databases">
        <authorList>
            <person name="Hjerde E."/>
        </authorList>
    </citation>
    <scope>NUCLEOTIDE SEQUENCE [LARGE SCALE GENOMIC DNA]</scope>
    <source>
        <strain evidence="2">06/09/139</strain>
    </source>
</reference>
<dbReference type="PATRIC" id="fig|80852.17.peg.3067"/>
<dbReference type="KEGG" id="awd:AWOD_II_0311"/>
<dbReference type="PANTHER" id="PTHR35175">
    <property type="entry name" value="DUF1289 DOMAIN-CONTAINING PROTEIN"/>
    <property type="match status" value="1"/>
</dbReference>
<accession>A0A090IC05</accession>
<dbReference type="EMBL" id="LN554847">
    <property type="protein sequence ID" value="CED56959.1"/>
    <property type="molecule type" value="Genomic_DNA"/>
</dbReference>
<evidence type="ECO:0000313" key="2">
    <source>
        <dbReference type="Proteomes" id="UP000032427"/>
    </source>
</evidence>
<evidence type="ECO:0000313" key="1">
    <source>
        <dbReference type="EMBL" id="CED56959.1"/>
    </source>
</evidence>
<dbReference type="PANTHER" id="PTHR35175:SF2">
    <property type="entry name" value="DUF1289 DOMAIN-CONTAINING PROTEIN"/>
    <property type="match status" value="1"/>
</dbReference>
<dbReference type="OrthoDB" id="8911262at2"/>
<dbReference type="InterPro" id="IPR010710">
    <property type="entry name" value="DUF1289"/>
</dbReference>
<sequence length="102" mass="11437">MKTPCIAACKNEDGICIGCKRTITEIVEWKSMTDNERENVMNRLSGKPVIHACPECDKPAQCDIQMGKETCWCFEVETRNVGIVSENSECLCQHCLTKKPIA</sequence>
<dbReference type="AlphaFoldDB" id="A0A090IC05"/>
<protein>
    <recommendedName>
        <fullName evidence="3">DUF1289 domain-containing protein</fullName>
    </recommendedName>
</protein>
<evidence type="ECO:0008006" key="3">
    <source>
        <dbReference type="Google" id="ProtNLM"/>
    </source>
</evidence>
<dbReference type="GeneID" id="28542560"/>
<gene>
    <name evidence="1" type="ORF">AWOD_II_0311</name>
</gene>
<name>A0A090IC05_9GAMM</name>